<accession>A0A7V1PUA9</accession>
<feature type="chain" id="PRO_5031338073" description="Cytochrome c7-like domain-containing protein" evidence="1">
    <location>
        <begin position="19"/>
        <end position="262"/>
    </location>
</feature>
<dbReference type="Gene3D" id="1.10.1130.10">
    <property type="entry name" value="Flavocytochrome C3, Chain A"/>
    <property type="match status" value="1"/>
</dbReference>
<reference evidence="2" key="1">
    <citation type="journal article" date="2020" name="mSystems">
        <title>Genome- and Community-Level Interaction Insights into Carbon Utilization and Element Cycling Functions of Hydrothermarchaeota in Hydrothermal Sediment.</title>
        <authorList>
            <person name="Zhou Z."/>
            <person name="Liu Y."/>
            <person name="Xu W."/>
            <person name="Pan J."/>
            <person name="Luo Z.H."/>
            <person name="Li M."/>
        </authorList>
    </citation>
    <scope>NUCLEOTIDE SEQUENCE [LARGE SCALE GENOMIC DNA]</scope>
    <source>
        <strain evidence="2">HyVt-456</strain>
    </source>
</reference>
<dbReference type="Gene3D" id="3.90.10.10">
    <property type="entry name" value="Cytochrome C3"/>
    <property type="match status" value="1"/>
</dbReference>
<organism evidence="2">
    <name type="scientific">Caldithrix abyssi</name>
    <dbReference type="NCBI Taxonomy" id="187145"/>
    <lineage>
        <taxon>Bacteria</taxon>
        <taxon>Pseudomonadati</taxon>
        <taxon>Calditrichota</taxon>
        <taxon>Calditrichia</taxon>
        <taxon>Calditrichales</taxon>
        <taxon>Calditrichaceae</taxon>
        <taxon>Caldithrix</taxon>
    </lineage>
</organism>
<protein>
    <recommendedName>
        <fullName evidence="3">Cytochrome c7-like domain-containing protein</fullName>
    </recommendedName>
</protein>
<evidence type="ECO:0008006" key="3">
    <source>
        <dbReference type="Google" id="ProtNLM"/>
    </source>
</evidence>
<dbReference type="EMBL" id="DRLD01000082">
    <property type="protein sequence ID" value="HED09646.1"/>
    <property type="molecule type" value="Genomic_DNA"/>
</dbReference>
<feature type="signal peptide" evidence="1">
    <location>
        <begin position="1"/>
        <end position="18"/>
    </location>
</feature>
<evidence type="ECO:0000256" key="1">
    <source>
        <dbReference type="SAM" id="SignalP"/>
    </source>
</evidence>
<name>A0A7V1PUA9_CALAY</name>
<dbReference type="SUPFAM" id="SSF48695">
    <property type="entry name" value="Multiheme cytochromes"/>
    <property type="match status" value="1"/>
</dbReference>
<evidence type="ECO:0000313" key="2">
    <source>
        <dbReference type="EMBL" id="HED09646.1"/>
    </source>
</evidence>
<comment type="caution">
    <text evidence="2">The sequence shown here is derived from an EMBL/GenBank/DDBJ whole genome shotgun (WGS) entry which is preliminary data.</text>
</comment>
<dbReference type="InterPro" id="IPR036280">
    <property type="entry name" value="Multihaem_cyt_sf"/>
</dbReference>
<sequence>MRYLVLLFLFVFPGGGHAQSNPHADTQFDCQTCHQQAGWHTVSFDHDTTGFSLTGAHKKTTCLSCHDITSFKKVGSQCRDCHQDVHENRLSPECNTCHAPSGWSLMSPVKAHESTTFQLLGAHASLDCYSCHRNERNTGFLIEASECVDCHRTQYAQTTNPNHTGAGFSLQCDQCHSLIRWQPAIYNDHDALFPIFSGSHAGEWSQCSSCHDQPGNYQAFTCFTCHEHNKASTDGEHDEVSGYIYESNACLSCHPQGGGGDD</sequence>
<gene>
    <name evidence="2" type="ORF">ENJ10_03075</name>
</gene>
<dbReference type="AlphaFoldDB" id="A0A7V1PUA9"/>
<dbReference type="Proteomes" id="UP000886005">
    <property type="component" value="Unassembled WGS sequence"/>
</dbReference>
<keyword evidence="1" id="KW-0732">Signal</keyword>
<proteinExistence type="predicted"/>